<feature type="compositionally biased region" description="Acidic residues" evidence="1">
    <location>
        <begin position="98"/>
        <end position="118"/>
    </location>
</feature>
<proteinExistence type="predicted"/>
<name>A0A814LZD6_9BILA</name>
<dbReference type="InterPro" id="IPR004242">
    <property type="entry name" value="Transposase_21"/>
</dbReference>
<evidence type="ECO:0000313" key="2">
    <source>
        <dbReference type="EMBL" id="CAF1072321.1"/>
    </source>
</evidence>
<gene>
    <name evidence="2" type="ORF">SEV965_LOCUS14422</name>
</gene>
<dbReference type="PANTHER" id="PTHR46579">
    <property type="entry name" value="F5/8 TYPE C DOMAIN-CONTAINING PROTEIN-RELATED"/>
    <property type="match status" value="1"/>
</dbReference>
<sequence>MMSVFLFIYNNFGQTADPRHRTDITPSLHLLSSSEHDDTVGDLSSIVSRPFDMSDLQSNVTSINDNMNELTENKNENIEDTTMDSSSDENSNEHVFDENSDEDSVNEEASDDSDEEELFNSYEHHTDRNFTSTEIALALSLLKSRHSLINSCISNICKLLKLLRVPNSPLDFRHVRSLICSPYKSTIFGDTLISCPSCHKISTDYTHCSTTPNCVNTEKFVSNPTINHVLRIEPQIRSILERNNLITPNKDENTIRDIIDAPFYRKIVNNETSSIITLLMNSDGAVVKSISRSVWVTTFVINELSPFIRFNRENVIIAMISVGSVKPNKSEMQIFLKHLVKELIQLERIGLQYTPISSSNCVDQTISVFVIVATCDRPAASLIINHTEVGGYYGCIHCENIKIRKANARVFLQNENEDFELRSNDTYDEPVALLQRSSSEEKRDSITSINNGLDGLRGPCELRTLKYFDVYQSFLSDTLHTLYEGVMKQQAKPVIHTLNHFADSIRNYGPAFRYSTFEFEATIGTLTRLIHNGNSPTIELLRNLDLLQQTWLATSYSSLPSELKIFDYQINASSLAPDVKKFVTKYTGGQSYNLYKTVFVEQQRFTSDRIDIFRRTLDGCLMYNRKNIPAIGFLETIISFDNGNEPVLVIRPVSLLATADTMSINHRIYKCTNVLYGTYHGTTLEVTNLDCIIQKLAFRRGTNVKFPPIPNSMFFFQYPNRSGSTWHQ</sequence>
<dbReference type="PANTHER" id="PTHR46579:SF1">
    <property type="entry name" value="F5_8 TYPE C DOMAIN-CONTAINING PROTEIN"/>
    <property type="match status" value="1"/>
</dbReference>
<dbReference type="EMBL" id="CAJNOU010000717">
    <property type="protein sequence ID" value="CAF1072321.1"/>
    <property type="molecule type" value="Genomic_DNA"/>
</dbReference>
<organism evidence="2 3">
    <name type="scientific">Rotaria sordida</name>
    <dbReference type="NCBI Taxonomy" id="392033"/>
    <lineage>
        <taxon>Eukaryota</taxon>
        <taxon>Metazoa</taxon>
        <taxon>Spiralia</taxon>
        <taxon>Gnathifera</taxon>
        <taxon>Rotifera</taxon>
        <taxon>Eurotatoria</taxon>
        <taxon>Bdelloidea</taxon>
        <taxon>Philodinida</taxon>
        <taxon>Philodinidae</taxon>
        <taxon>Rotaria</taxon>
    </lineage>
</organism>
<evidence type="ECO:0000256" key="1">
    <source>
        <dbReference type="SAM" id="MobiDB-lite"/>
    </source>
</evidence>
<comment type="caution">
    <text evidence="2">The sequence shown here is derived from an EMBL/GenBank/DDBJ whole genome shotgun (WGS) entry which is preliminary data.</text>
</comment>
<dbReference type="Pfam" id="PF02992">
    <property type="entry name" value="Transposase_21"/>
    <property type="match status" value="1"/>
</dbReference>
<dbReference type="Proteomes" id="UP000663889">
    <property type="component" value="Unassembled WGS sequence"/>
</dbReference>
<protein>
    <submittedName>
        <fullName evidence="2">Uncharacterized protein</fullName>
    </submittedName>
</protein>
<feature type="region of interest" description="Disordered" evidence="1">
    <location>
        <begin position="66"/>
        <end position="118"/>
    </location>
</feature>
<accession>A0A814LZD6</accession>
<dbReference type="AlphaFoldDB" id="A0A814LZD6"/>
<evidence type="ECO:0000313" key="3">
    <source>
        <dbReference type="Proteomes" id="UP000663889"/>
    </source>
</evidence>
<reference evidence="2" key="1">
    <citation type="submission" date="2021-02" db="EMBL/GenBank/DDBJ databases">
        <authorList>
            <person name="Nowell W R."/>
        </authorList>
    </citation>
    <scope>NUCLEOTIDE SEQUENCE</scope>
</reference>